<dbReference type="OrthoDB" id="2018987at2759"/>
<keyword evidence="3" id="KW-1185">Reference proteome</keyword>
<reference evidence="4" key="2">
    <citation type="submission" date="2025-08" db="UniProtKB">
        <authorList>
            <consortium name="RefSeq"/>
        </authorList>
    </citation>
    <scope>IDENTIFICATION</scope>
    <source>
        <tissue evidence="4">Leaf</tissue>
    </source>
</reference>
<organism evidence="3 4">
    <name type="scientific">Ananas comosus</name>
    <name type="common">Pineapple</name>
    <name type="synonym">Ananas ananas</name>
    <dbReference type="NCBI Taxonomy" id="4615"/>
    <lineage>
        <taxon>Eukaryota</taxon>
        <taxon>Viridiplantae</taxon>
        <taxon>Streptophyta</taxon>
        <taxon>Embryophyta</taxon>
        <taxon>Tracheophyta</taxon>
        <taxon>Spermatophyta</taxon>
        <taxon>Magnoliopsida</taxon>
        <taxon>Liliopsida</taxon>
        <taxon>Poales</taxon>
        <taxon>Bromeliaceae</taxon>
        <taxon>Bromelioideae</taxon>
        <taxon>Ananas</taxon>
    </lineage>
</organism>
<dbReference type="RefSeq" id="XP_020084268.1">
    <property type="nucleotide sequence ID" value="XM_020228679.1"/>
</dbReference>
<dbReference type="AlphaFoldDB" id="A0A6P5ESI9"/>
<dbReference type="PANTHER" id="PTHR31371:SF2">
    <property type="entry name" value="PLANT_PROTEIN (DUF668)"/>
    <property type="match status" value="1"/>
</dbReference>
<dbReference type="GeneID" id="109707436"/>
<dbReference type="Pfam" id="PF05003">
    <property type="entry name" value="DUF668"/>
    <property type="match status" value="1"/>
</dbReference>
<evidence type="ECO:0000313" key="4">
    <source>
        <dbReference type="RefSeq" id="XP_020084268.1"/>
    </source>
</evidence>
<feature type="region of interest" description="Disordered" evidence="1">
    <location>
        <begin position="317"/>
        <end position="353"/>
    </location>
</feature>
<sequence length="535" mass="58552">MVAEPLIHKMLSALSLDSSPSSSSSSGSGGDKKKSRSKSKRESKSGSGGGGGGGGAVGILSFEVANAMSRAANLWRALAEAEAEAGAWAEGWLWGRAVDVGRRAGDCLAALRWRRLDELKRVAAAAARAGRRCSVPRPLGFEHVHSDPLSAAPSPASPSLPSLLLAAPRPHLFRKMDRSSPPPPAASTPSWRPRRPRAVRQESLPRRRARAPSITRVRWQAPRRPHLRDASLWTLFDSAVLSPPTPPPPPPLFHHPPFLPHPSPSPPIPIPPSQPIQLEFSFPDRRDDAAFRLNCSAAPGRLFMDCLSLTSSAAEASFDDDDHRSGSSHYKTGPLLPPRGEQGPPPKSGRIAAGRLKFGPKTKLTALAPPSTVGGSALALHYANIVIIIEKLLRYPHLVGEEVRDDLYQMLPSSLRAALRKSLKSYVKSLAIYDAPLAHDWKEKLEKILVWLAPMAHSMIRWQTERNFEQQQIVLKGNVLLLETLYFADREKTEAVICELLVGLNYICRYEQQQNALLDCASSLDFDDCTDWQVQ</sequence>
<protein>
    <submittedName>
        <fullName evidence="4">Uncharacterized protein LOC109707436</fullName>
    </submittedName>
</protein>
<feature type="region of interest" description="Disordered" evidence="1">
    <location>
        <begin position="173"/>
        <end position="213"/>
    </location>
</feature>
<reference evidence="3" key="1">
    <citation type="journal article" date="2015" name="Nat. Genet.">
        <title>The pineapple genome and the evolution of CAM photosynthesis.</title>
        <authorList>
            <person name="Ming R."/>
            <person name="VanBuren R."/>
            <person name="Wai C.M."/>
            <person name="Tang H."/>
            <person name="Schatz M.C."/>
            <person name="Bowers J.E."/>
            <person name="Lyons E."/>
            <person name="Wang M.L."/>
            <person name="Chen J."/>
            <person name="Biggers E."/>
            <person name="Zhang J."/>
            <person name="Huang L."/>
            <person name="Zhang L."/>
            <person name="Miao W."/>
            <person name="Zhang J."/>
            <person name="Ye Z."/>
            <person name="Miao C."/>
            <person name="Lin Z."/>
            <person name="Wang H."/>
            <person name="Zhou H."/>
            <person name="Yim W.C."/>
            <person name="Priest H.D."/>
            <person name="Zheng C."/>
            <person name="Woodhouse M."/>
            <person name="Edger P.P."/>
            <person name="Guyot R."/>
            <person name="Guo H.B."/>
            <person name="Guo H."/>
            <person name="Zheng G."/>
            <person name="Singh R."/>
            <person name="Sharma A."/>
            <person name="Min X."/>
            <person name="Zheng Y."/>
            <person name="Lee H."/>
            <person name="Gurtowski J."/>
            <person name="Sedlazeck F.J."/>
            <person name="Harkess A."/>
            <person name="McKain M.R."/>
            <person name="Liao Z."/>
            <person name="Fang J."/>
            <person name="Liu J."/>
            <person name="Zhang X."/>
            <person name="Zhang Q."/>
            <person name="Hu W."/>
            <person name="Qin Y."/>
            <person name="Wang K."/>
            <person name="Chen L.Y."/>
            <person name="Shirley N."/>
            <person name="Lin Y.R."/>
            <person name="Liu L.Y."/>
            <person name="Hernandez A.G."/>
            <person name="Wright C.L."/>
            <person name="Bulone V."/>
            <person name="Tuskan G.A."/>
            <person name="Heath K."/>
            <person name="Zee F."/>
            <person name="Moore P.H."/>
            <person name="Sunkar R."/>
            <person name="Leebens-Mack J.H."/>
            <person name="Mockler T."/>
            <person name="Bennetzen J.L."/>
            <person name="Freeling M."/>
            <person name="Sankoff D."/>
            <person name="Paterson A.H."/>
            <person name="Zhu X."/>
            <person name="Yang X."/>
            <person name="Smith J.A."/>
            <person name="Cushman J.C."/>
            <person name="Paull R.E."/>
            <person name="Yu Q."/>
        </authorList>
    </citation>
    <scope>NUCLEOTIDE SEQUENCE [LARGE SCALE GENOMIC DNA]</scope>
    <source>
        <strain evidence="3">cv. F153</strain>
    </source>
</reference>
<evidence type="ECO:0000256" key="1">
    <source>
        <dbReference type="SAM" id="MobiDB-lite"/>
    </source>
</evidence>
<dbReference type="Proteomes" id="UP000515123">
    <property type="component" value="Linkage group 3"/>
</dbReference>
<name>A0A6P5ESI9_ANACO</name>
<proteinExistence type="predicted"/>
<accession>A0A6P5ESI9</accession>
<dbReference type="GO" id="GO:0045927">
    <property type="term" value="P:positive regulation of growth"/>
    <property type="evidence" value="ECO:0007669"/>
    <property type="project" value="InterPro"/>
</dbReference>
<dbReference type="InterPro" id="IPR007700">
    <property type="entry name" value="DUF668"/>
</dbReference>
<gene>
    <name evidence="4" type="primary">LOC109707436</name>
</gene>
<dbReference type="PANTHER" id="PTHR31371">
    <property type="entry name" value="BNAC09G50660D PROTEIN"/>
    <property type="match status" value="1"/>
</dbReference>
<feature type="domain" description="DUF668" evidence="2">
    <location>
        <begin position="372"/>
        <end position="461"/>
    </location>
</feature>
<evidence type="ECO:0000313" key="3">
    <source>
        <dbReference type="Proteomes" id="UP000515123"/>
    </source>
</evidence>
<evidence type="ECO:0000259" key="2">
    <source>
        <dbReference type="Pfam" id="PF05003"/>
    </source>
</evidence>
<feature type="region of interest" description="Disordered" evidence="1">
    <location>
        <begin position="14"/>
        <end position="52"/>
    </location>
</feature>